<feature type="coiled-coil region" evidence="4">
    <location>
        <begin position="57"/>
        <end position="84"/>
    </location>
</feature>
<feature type="domain" description="Protein kinase" evidence="6">
    <location>
        <begin position="99"/>
        <end position="346"/>
    </location>
</feature>
<keyword evidence="8" id="KW-1185">Reference proteome</keyword>
<dbReference type="Gene3D" id="3.30.200.20">
    <property type="entry name" value="Phosphorylase Kinase, domain 1"/>
    <property type="match status" value="1"/>
</dbReference>
<keyword evidence="4" id="KW-0175">Coiled coil</keyword>
<dbReference type="Gene3D" id="1.10.510.10">
    <property type="entry name" value="Transferase(Phosphotransferase) domain 1"/>
    <property type="match status" value="1"/>
</dbReference>
<organism evidence="7 8">
    <name type="scientific">Stylophora pistillata</name>
    <name type="common">Smooth cauliflower coral</name>
    <dbReference type="NCBI Taxonomy" id="50429"/>
    <lineage>
        <taxon>Eukaryota</taxon>
        <taxon>Metazoa</taxon>
        <taxon>Cnidaria</taxon>
        <taxon>Anthozoa</taxon>
        <taxon>Hexacorallia</taxon>
        <taxon>Scleractinia</taxon>
        <taxon>Astrocoeniina</taxon>
        <taxon>Pocilloporidae</taxon>
        <taxon>Stylophora</taxon>
    </lineage>
</organism>
<dbReference type="InterPro" id="IPR017441">
    <property type="entry name" value="Protein_kinase_ATP_BS"/>
</dbReference>
<evidence type="ECO:0000313" key="8">
    <source>
        <dbReference type="Proteomes" id="UP000225706"/>
    </source>
</evidence>
<dbReference type="PANTHER" id="PTHR44329:SF298">
    <property type="entry name" value="MIXED LINEAGE KINASE DOMAIN-LIKE PROTEIN"/>
    <property type="match status" value="1"/>
</dbReference>
<evidence type="ECO:0000256" key="2">
    <source>
        <dbReference type="ARBA" id="ARBA00022840"/>
    </source>
</evidence>
<evidence type="ECO:0000259" key="6">
    <source>
        <dbReference type="PROSITE" id="PS50011"/>
    </source>
</evidence>
<dbReference type="PANTHER" id="PTHR44329">
    <property type="entry name" value="SERINE/THREONINE-PROTEIN KINASE TNNI3K-RELATED"/>
    <property type="match status" value="1"/>
</dbReference>
<dbReference type="GO" id="GO:0005524">
    <property type="term" value="F:ATP binding"/>
    <property type="evidence" value="ECO:0007669"/>
    <property type="project" value="UniProtKB-UniRule"/>
</dbReference>
<dbReference type="AlphaFoldDB" id="A0A2B4RXZ0"/>
<dbReference type="InterPro" id="IPR011009">
    <property type="entry name" value="Kinase-like_dom_sf"/>
</dbReference>
<dbReference type="PROSITE" id="PS00109">
    <property type="entry name" value="PROTEIN_KINASE_TYR"/>
    <property type="match status" value="1"/>
</dbReference>
<proteinExistence type="predicted"/>
<feature type="region of interest" description="Disordered" evidence="5">
    <location>
        <begin position="766"/>
        <end position="850"/>
    </location>
</feature>
<keyword evidence="7" id="KW-0808">Transferase</keyword>
<feature type="binding site" evidence="3">
    <location>
        <position position="127"/>
    </location>
    <ligand>
        <name>ATP</name>
        <dbReference type="ChEBI" id="CHEBI:30616"/>
    </ligand>
</feature>
<dbReference type="GO" id="GO:0097527">
    <property type="term" value="P:necroptotic signaling pathway"/>
    <property type="evidence" value="ECO:0007669"/>
    <property type="project" value="TreeGrafter"/>
</dbReference>
<protein>
    <submittedName>
        <fullName evidence="7">Serine/threonine-protein kinase TNNI3K</fullName>
    </submittedName>
</protein>
<evidence type="ECO:0000313" key="7">
    <source>
        <dbReference type="EMBL" id="PFX21669.1"/>
    </source>
</evidence>
<sequence length="850" mass="98261">MGQRLTNFFTQGRQRNAREQTITELREELRAQITYRQNQEQTITELRGELRAQITYRQNQEQTITELRGELRAKEQHLTYLQRQFNTRDWVISRNEIYMEANEVLGEGAWGRVVRGKFRRCVVAVKKIHELLSPQAKALFEQEISIASRCRHPCLLQFIGATDDDRPLLVMELMDRSLRSLYEERHLTEREISFISLDVALALNYLHQYKPDPIIHRDISSANVLLWKERDQWRAKVSDYGTANFVRLSTNDGPGALIYCAPEVRGTVEDRVISCKIDVYSFGVLLCEISTGQLPDPERRQQQVDLVNNFNYQAVIQRCLEPDAGMRANMEQIIDELETFRFHFALLRFHVPSYNRKAAEHKNWQSFEKNAGRSQENQIFISAMTEIPPNKSFQPWNIGIVDPSLQYARNIATRKVALTISLAYSTIKERYYLVREQEKLQAAGQDANSSFQEETTSSSENIKFLWNCRGLQGILYTKSNEKAKFYYVNDRRKLMFPDLIDICAPGHAFVIKDDMRTRQHIHEQFAKRAANVLSLYRTNKDVMCDMLMGDETLEETTILNSIKDKFVFKPEEPYYDHQKYREAKSEVMKSLRKLLRVIVERRLEEKIKKVNFAEDKEEAKSTLLDKAARVAAETQMLMSDPHTQAGLKEPVIKQLLIQERQLTDQLRQLPTGVGPETSEGGDQGNLLDSVQENLLKDLIRSVKTVKEPAVVVEEALTTPSTSKKKKVKKRAFTPKKLFSTPGTSTPKPITFPFTLRSLKDLPSTPILAGKRLLPSTPLTGPKAGSSHKPSPKVKKTTQQVWDPWDVRGWGSRKSRRACRIPTERAERQRQRQRQRKGEGEEVKEVNLEEK</sequence>
<dbReference type="Proteomes" id="UP000225706">
    <property type="component" value="Unassembled WGS sequence"/>
</dbReference>
<dbReference type="InterPro" id="IPR000719">
    <property type="entry name" value="Prot_kinase_dom"/>
</dbReference>
<dbReference type="Pfam" id="PF00069">
    <property type="entry name" value="Pkinase"/>
    <property type="match status" value="1"/>
</dbReference>
<reference evidence="8" key="1">
    <citation type="journal article" date="2017" name="bioRxiv">
        <title>Comparative analysis of the genomes of Stylophora pistillata and Acropora digitifera provides evidence for extensive differences between species of corals.</title>
        <authorList>
            <person name="Voolstra C.R."/>
            <person name="Li Y."/>
            <person name="Liew Y.J."/>
            <person name="Baumgarten S."/>
            <person name="Zoccola D."/>
            <person name="Flot J.-F."/>
            <person name="Tambutte S."/>
            <person name="Allemand D."/>
            <person name="Aranda M."/>
        </authorList>
    </citation>
    <scope>NUCLEOTIDE SEQUENCE [LARGE SCALE GENOMIC DNA]</scope>
</reference>
<dbReference type="EMBL" id="LSMT01000267">
    <property type="protein sequence ID" value="PFX21669.1"/>
    <property type="molecule type" value="Genomic_DNA"/>
</dbReference>
<dbReference type="SUPFAM" id="SSF56112">
    <property type="entry name" value="Protein kinase-like (PK-like)"/>
    <property type="match status" value="1"/>
</dbReference>
<keyword evidence="7" id="KW-0418">Kinase</keyword>
<evidence type="ECO:0000256" key="5">
    <source>
        <dbReference type="SAM" id="MobiDB-lite"/>
    </source>
</evidence>
<keyword evidence="1 3" id="KW-0547">Nucleotide-binding</keyword>
<dbReference type="InterPro" id="IPR008266">
    <property type="entry name" value="Tyr_kinase_AS"/>
</dbReference>
<evidence type="ECO:0000256" key="4">
    <source>
        <dbReference type="SAM" id="Coils"/>
    </source>
</evidence>
<name>A0A2B4RXZ0_STYPI</name>
<dbReference type="InterPro" id="IPR051681">
    <property type="entry name" value="Ser/Thr_Kinases-Pseudokinases"/>
</dbReference>
<comment type="caution">
    <text evidence="7">The sequence shown here is derived from an EMBL/GenBank/DDBJ whole genome shotgun (WGS) entry which is preliminary data.</text>
</comment>
<dbReference type="GO" id="GO:0004672">
    <property type="term" value="F:protein kinase activity"/>
    <property type="evidence" value="ECO:0007669"/>
    <property type="project" value="InterPro"/>
</dbReference>
<evidence type="ECO:0000256" key="1">
    <source>
        <dbReference type="ARBA" id="ARBA00022741"/>
    </source>
</evidence>
<accession>A0A2B4RXZ0</accession>
<dbReference type="PROSITE" id="PS00107">
    <property type="entry name" value="PROTEIN_KINASE_ATP"/>
    <property type="match status" value="1"/>
</dbReference>
<dbReference type="PROSITE" id="PS50011">
    <property type="entry name" value="PROTEIN_KINASE_DOM"/>
    <property type="match status" value="1"/>
</dbReference>
<evidence type="ECO:0000256" key="3">
    <source>
        <dbReference type="PROSITE-ProRule" id="PRU10141"/>
    </source>
</evidence>
<dbReference type="OrthoDB" id="4062651at2759"/>
<feature type="compositionally biased region" description="Basic and acidic residues" evidence="5">
    <location>
        <begin position="821"/>
        <end position="850"/>
    </location>
</feature>
<keyword evidence="2 3" id="KW-0067">ATP-binding</keyword>
<gene>
    <name evidence="7" type="primary">Tnni3k</name>
    <name evidence="7" type="ORF">AWC38_SpisGene13832</name>
</gene>